<keyword evidence="2" id="KW-1185">Reference proteome</keyword>
<reference evidence="1" key="1">
    <citation type="submission" date="2020-05" db="EMBL/GenBank/DDBJ databases">
        <title>Large-scale comparative analyses of tick genomes elucidate their genetic diversity and vector capacities.</title>
        <authorList>
            <person name="Jia N."/>
            <person name="Wang J."/>
            <person name="Shi W."/>
            <person name="Du L."/>
            <person name="Sun Y."/>
            <person name="Zhan W."/>
            <person name="Jiang J."/>
            <person name="Wang Q."/>
            <person name="Zhang B."/>
            <person name="Ji P."/>
            <person name="Sakyi L.B."/>
            <person name="Cui X."/>
            <person name="Yuan T."/>
            <person name="Jiang B."/>
            <person name="Yang W."/>
            <person name="Lam T.T.-Y."/>
            <person name="Chang Q."/>
            <person name="Ding S."/>
            <person name="Wang X."/>
            <person name="Zhu J."/>
            <person name="Ruan X."/>
            <person name="Zhao L."/>
            <person name="Wei J."/>
            <person name="Que T."/>
            <person name="Du C."/>
            <person name="Cheng J."/>
            <person name="Dai P."/>
            <person name="Han X."/>
            <person name="Huang E."/>
            <person name="Gao Y."/>
            <person name="Liu J."/>
            <person name="Shao H."/>
            <person name="Ye R."/>
            <person name="Li L."/>
            <person name="Wei W."/>
            <person name="Wang X."/>
            <person name="Wang C."/>
            <person name="Yang T."/>
            <person name="Huo Q."/>
            <person name="Li W."/>
            <person name="Guo W."/>
            <person name="Chen H."/>
            <person name="Zhou L."/>
            <person name="Ni X."/>
            <person name="Tian J."/>
            <person name="Zhou Y."/>
            <person name="Sheng Y."/>
            <person name="Liu T."/>
            <person name="Pan Y."/>
            <person name="Xia L."/>
            <person name="Li J."/>
            <person name="Zhao F."/>
            <person name="Cao W."/>
        </authorList>
    </citation>
    <scope>NUCLEOTIDE SEQUENCE</scope>
    <source>
        <strain evidence="1">Dsil-2018</strain>
    </source>
</reference>
<gene>
    <name evidence="1" type="ORF">HPB49_001214</name>
</gene>
<comment type="caution">
    <text evidence="1">The sequence shown here is derived from an EMBL/GenBank/DDBJ whole genome shotgun (WGS) entry which is preliminary data.</text>
</comment>
<dbReference type="Proteomes" id="UP000821865">
    <property type="component" value="Chromosome 1"/>
</dbReference>
<name>A0ACB8DSK1_DERSI</name>
<evidence type="ECO:0000313" key="1">
    <source>
        <dbReference type="EMBL" id="KAH7977395.1"/>
    </source>
</evidence>
<dbReference type="EMBL" id="CM023470">
    <property type="protein sequence ID" value="KAH7977395.1"/>
    <property type="molecule type" value="Genomic_DNA"/>
</dbReference>
<sequence>MEIPLMWISIPQSLYNKERVVATMRGVWSGEVSVTRGLKQGCPLSPLLHMLYVSQVERQLLKLGLGFTFEYVDGWAQLNSFADKMAALGLSFTSKKSAVLHFSGRAEVDLPFTLPGGQAVEPATEYRYLGFSLFTQPDCTATHEHHLRTASKRAGSVLRREGLWGFNRGVVVCEPWKALGFPALTFSNAFICMSSQTLECLGAQRVIGRLGTGCLGNVAHDFEASEASSNISYDGRLLVMGKHRWARMVLDYITSNGLRTRWMKRLQQLRRKACKKDIHREDFYDNSVGSRLLFEARAAALRTLVYRHLYDPTIASTIGRACGEEDESVEHVVLRCKNLSTFPPEGATLSRVLGFLSADHATSGNGDEVLLAAAMVTQRRLRVVDPSVPLKLRGAESKKRSVGSPIRMKGKQEECYLLSGDILGAWWHFDGKSCRRWNFTSGLCPAHGGGGAFVSREECLATCVGRRGRSRLCRVSSRPDHCYSDQLRFPYFAVTAADEDERSPLRCLKVSSANYHGHRCLVGDNRFQSMRACRMACVSNRTDTELMASEAP</sequence>
<organism evidence="1 2">
    <name type="scientific">Dermacentor silvarum</name>
    <name type="common">Tick</name>
    <dbReference type="NCBI Taxonomy" id="543639"/>
    <lineage>
        <taxon>Eukaryota</taxon>
        <taxon>Metazoa</taxon>
        <taxon>Ecdysozoa</taxon>
        <taxon>Arthropoda</taxon>
        <taxon>Chelicerata</taxon>
        <taxon>Arachnida</taxon>
        <taxon>Acari</taxon>
        <taxon>Parasitiformes</taxon>
        <taxon>Ixodida</taxon>
        <taxon>Ixodoidea</taxon>
        <taxon>Ixodidae</taxon>
        <taxon>Rhipicephalinae</taxon>
        <taxon>Dermacentor</taxon>
    </lineage>
</organism>
<evidence type="ECO:0000313" key="2">
    <source>
        <dbReference type="Proteomes" id="UP000821865"/>
    </source>
</evidence>
<accession>A0ACB8DSK1</accession>
<protein>
    <submittedName>
        <fullName evidence="1">Uncharacterized protein</fullName>
    </submittedName>
</protein>
<proteinExistence type="predicted"/>